<gene>
    <name evidence="1" type="ORF">SSPH_03610</name>
</gene>
<organism evidence="1 2">
    <name type="scientific">Sporomusa sphaeroides DSM 2875</name>
    <dbReference type="NCBI Taxonomy" id="1337886"/>
    <lineage>
        <taxon>Bacteria</taxon>
        <taxon>Bacillati</taxon>
        <taxon>Bacillota</taxon>
        <taxon>Negativicutes</taxon>
        <taxon>Selenomonadales</taxon>
        <taxon>Sporomusaceae</taxon>
        <taxon>Sporomusa</taxon>
    </lineage>
</organism>
<dbReference type="Pfam" id="PF00756">
    <property type="entry name" value="Esterase"/>
    <property type="match status" value="1"/>
</dbReference>
<dbReference type="Gene3D" id="3.40.50.1820">
    <property type="entry name" value="alpha/beta hydrolase"/>
    <property type="match status" value="1"/>
</dbReference>
<dbReference type="PANTHER" id="PTHR48098">
    <property type="entry name" value="ENTEROCHELIN ESTERASE-RELATED"/>
    <property type="match status" value="1"/>
</dbReference>
<proteinExistence type="predicted"/>
<dbReference type="SUPFAM" id="SSF53474">
    <property type="entry name" value="alpha/beta-Hydrolases"/>
    <property type="match status" value="1"/>
</dbReference>
<comment type="caution">
    <text evidence="1">The sequence shown here is derived from an EMBL/GenBank/DDBJ whole genome shotgun (WGS) entry which is preliminary data.</text>
</comment>
<reference evidence="1 2" key="1">
    <citation type="submission" date="2016-01" db="EMBL/GenBank/DDBJ databases">
        <authorList>
            <person name="Brown R."/>
        </authorList>
    </citation>
    <scope>NUCLEOTIDE SEQUENCE [LARGE SCALE GENOMIC DNA]</scope>
    <source>
        <strain evidence="1">Sporomusa sphaeroides DSM 2875</strain>
    </source>
</reference>
<dbReference type="PANTHER" id="PTHR48098:SF6">
    <property type="entry name" value="FERRI-BACILLIBACTIN ESTERASE BESA"/>
    <property type="match status" value="1"/>
</dbReference>
<keyword evidence="2" id="KW-1185">Reference proteome</keyword>
<accession>A0ABM9W709</accession>
<evidence type="ECO:0000313" key="1">
    <source>
        <dbReference type="EMBL" id="CVK20938.1"/>
    </source>
</evidence>
<sequence>MKIIDWEDYVPNPHGHTVTGNIKIIERFPLPQLNRYRRIWIYLPPGYEQPEQRYPVLYMHDGQNLFDMATSYSGEWRVDESLNRLCTENRTNGAIVVGIDNGATARFDEYIPGYSGDKYAAFIVDTLKPFIDSKFRTLPDRYNTGTAGSSLGGLISLYMGFTRPDVFSRIGAFSPAMHFAGDCLNGWCKEDDMRIYLDVGTKELLSYNSAREYADFVWDSYYRLICAGFSQEEVKLIIEKDAEHNEADWARRFPEAFLWLFG</sequence>
<evidence type="ECO:0000313" key="2">
    <source>
        <dbReference type="Proteomes" id="UP000245702"/>
    </source>
</evidence>
<protein>
    <submittedName>
        <fullName evidence="1">Endo-1,4-beta-xylanase/feruloyl esterase</fullName>
    </submittedName>
</protein>
<dbReference type="InterPro" id="IPR050583">
    <property type="entry name" value="Mycobacterial_A85_antigen"/>
</dbReference>
<dbReference type="EMBL" id="FCOW01000025">
    <property type="protein sequence ID" value="CVK20938.1"/>
    <property type="molecule type" value="Genomic_DNA"/>
</dbReference>
<dbReference type="Proteomes" id="UP000245702">
    <property type="component" value="Unassembled WGS sequence"/>
</dbReference>
<name>A0ABM9W709_9FIRM</name>
<dbReference type="RefSeq" id="WP_158027110.1">
    <property type="nucleotide sequence ID" value="NZ_CP146991.1"/>
</dbReference>
<dbReference type="InterPro" id="IPR029058">
    <property type="entry name" value="AB_hydrolase_fold"/>
</dbReference>
<dbReference type="InterPro" id="IPR000801">
    <property type="entry name" value="Esterase-like"/>
</dbReference>